<accession>T1F4I7</accession>
<dbReference type="Proteomes" id="UP000015101">
    <property type="component" value="Unassembled WGS sequence"/>
</dbReference>
<dbReference type="EMBL" id="AMQM01003911">
    <property type="status" value="NOT_ANNOTATED_CDS"/>
    <property type="molecule type" value="Genomic_DNA"/>
</dbReference>
<dbReference type="KEGG" id="hro:HELRODRAFT_171654"/>
<evidence type="ECO:0008006" key="4">
    <source>
        <dbReference type="Google" id="ProtNLM"/>
    </source>
</evidence>
<evidence type="ECO:0000313" key="1">
    <source>
        <dbReference type="EMBL" id="ESO05291.1"/>
    </source>
</evidence>
<dbReference type="GeneID" id="20203736"/>
<dbReference type="RefSeq" id="XP_009016606.1">
    <property type="nucleotide sequence ID" value="XM_009018358.1"/>
</dbReference>
<reference evidence="3" key="1">
    <citation type="submission" date="2012-12" db="EMBL/GenBank/DDBJ databases">
        <authorList>
            <person name="Hellsten U."/>
            <person name="Grimwood J."/>
            <person name="Chapman J.A."/>
            <person name="Shapiro H."/>
            <person name="Aerts A."/>
            <person name="Otillar R.P."/>
            <person name="Terry A.Y."/>
            <person name="Boore J.L."/>
            <person name="Simakov O."/>
            <person name="Marletaz F."/>
            <person name="Cho S.-J."/>
            <person name="Edsinger-Gonzales E."/>
            <person name="Havlak P."/>
            <person name="Kuo D.-H."/>
            <person name="Larsson T."/>
            <person name="Lv J."/>
            <person name="Arendt D."/>
            <person name="Savage R."/>
            <person name="Osoegawa K."/>
            <person name="de Jong P."/>
            <person name="Lindberg D.R."/>
            <person name="Seaver E.C."/>
            <person name="Weisblat D.A."/>
            <person name="Putnam N.H."/>
            <person name="Grigoriev I.V."/>
            <person name="Rokhsar D.S."/>
        </authorList>
    </citation>
    <scope>NUCLEOTIDE SEQUENCE</scope>
</reference>
<organism evidence="2 3">
    <name type="scientific">Helobdella robusta</name>
    <name type="common">Californian leech</name>
    <dbReference type="NCBI Taxonomy" id="6412"/>
    <lineage>
        <taxon>Eukaryota</taxon>
        <taxon>Metazoa</taxon>
        <taxon>Spiralia</taxon>
        <taxon>Lophotrochozoa</taxon>
        <taxon>Annelida</taxon>
        <taxon>Clitellata</taxon>
        <taxon>Hirudinea</taxon>
        <taxon>Rhynchobdellida</taxon>
        <taxon>Glossiphoniidae</taxon>
        <taxon>Helobdella</taxon>
    </lineage>
</organism>
<reference evidence="2" key="3">
    <citation type="submission" date="2015-06" db="UniProtKB">
        <authorList>
            <consortium name="EnsemblMetazoa"/>
        </authorList>
    </citation>
    <scope>IDENTIFICATION</scope>
</reference>
<evidence type="ECO:0000313" key="3">
    <source>
        <dbReference type="Proteomes" id="UP000015101"/>
    </source>
</evidence>
<gene>
    <name evidence="2" type="primary">20203736</name>
    <name evidence="1" type="ORF">HELRODRAFT_171654</name>
</gene>
<evidence type="ECO:0000313" key="2">
    <source>
        <dbReference type="EnsemblMetazoa" id="HelroP171654"/>
    </source>
</evidence>
<dbReference type="EMBL" id="KB096365">
    <property type="protein sequence ID" value="ESO05291.1"/>
    <property type="molecule type" value="Genomic_DNA"/>
</dbReference>
<reference evidence="1 3" key="2">
    <citation type="journal article" date="2013" name="Nature">
        <title>Insights into bilaterian evolution from three spiralian genomes.</title>
        <authorList>
            <person name="Simakov O."/>
            <person name="Marletaz F."/>
            <person name="Cho S.J."/>
            <person name="Edsinger-Gonzales E."/>
            <person name="Havlak P."/>
            <person name="Hellsten U."/>
            <person name="Kuo D.H."/>
            <person name="Larsson T."/>
            <person name="Lv J."/>
            <person name="Arendt D."/>
            <person name="Savage R."/>
            <person name="Osoegawa K."/>
            <person name="de Jong P."/>
            <person name="Grimwood J."/>
            <person name="Chapman J.A."/>
            <person name="Shapiro H."/>
            <person name="Aerts A."/>
            <person name="Otillar R.P."/>
            <person name="Terry A.Y."/>
            <person name="Boore J.L."/>
            <person name="Grigoriev I.V."/>
            <person name="Lindberg D.R."/>
            <person name="Seaver E.C."/>
            <person name="Weisblat D.A."/>
            <person name="Putnam N.H."/>
            <person name="Rokhsar D.S."/>
        </authorList>
    </citation>
    <scope>NUCLEOTIDE SEQUENCE</scope>
</reference>
<dbReference type="CTD" id="20203736"/>
<sequence>MNEELQEAVFEEVFQSPPSGNVVEKQNAAKHLQPAPLMKIGLGRDKYMQVVELDLDAKPEEVGEKNRMLYSCKHNNPCQGYHLERTYYAAYRPALFILCYKYDYCIELSCPMHFYWNSSLATCVDAEEIQEVPDYKVSEEAKELTSIRTRFY</sequence>
<dbReference type="InParanoid" id="T1F4I7"/>
<keyword evidence="3" id="KW-1185">Reference proteome</keyword>
<dbReference type="HOGENOM" id="CLU_1724292_0_0_1"/>
<proteinExistence type="predicted"/>
<dbReference type="AlphaFoldDB" id="T1F4I7"/>
<protein>
    <recommendedName>
        <fullName evidence="4">Chitin-binding type-2 domain-containing protein</fullName>
    </recommendedName>
</protein>
<dbReference type="EnsemblMetazoa" id="HelroT171654">
    <property type="protein sequence ID" value="HelroP171654"/>
    <property type="gene ID" value="HelroG171654"/>
</dbReference>
<name>T1F4I7_HELRO</name>